<gene>
    <name evidence="1" type="ORF">SMN809_LOCUS53520</name>
</gene>
<evidence type="ECO:0000313" key="1">
    <source>
        <dbReference type="EMBL" id="CAF4938442.1"/>
    </source>
</evidence>
<name>A0A8S3CQL2_9BILA</name>
<dbReference type="EMBL" id="CAJOBI010184403">
    <property type="protein sequence ID" value="CAF4938442.1"/>
    <property type="molecule type" value="Genomic_DNA"/>
</dbReference>
<dbReference type="InterPro" id="IPR035892">
    <property type="entry name" value="C2_domain_sf"/>
</dbReference>
<proteinExistence type="predicted"/>
<dbReference type="Gene3D" id="2.60.40.150">
    <property type="entry name" value="C2 domain"/>
    <property type="match status" value="1"/>
</dbReference>
<accession>A0A8S3CQL2</accession>
<protein>
    <submittedName>
        <fullName evidence="1">Uncharacterized protein</fullName>
    </submittedName>
</protein>
<organism evidence="1 2">
    <name type="scientific">Rotaria magnacalcarata</name>
    <dbReference type="NCBI Taxonomy" id="392030"/>
    <lineage>
        <taxon>Eukaryota</taxon>
        <taxon>Metazoa</taxon>
        <taxon>Spiralia</taxon>
        <taxon>Gnathifera</taxon>
        <taxon>Rotifera</taxon>
        <taxon>Eurotatoria</taxon>
        <taxon>Bdelloidea</taxon>
        <taxon>Philodinida</taxon>
        <taxon>Philodinidae</taxon>
        <taxon>Rotaria</taxon>
    </lineage>
</organism>
<dbReference type="AlphaFoldDB" id="A0A8S3CQL2"/>
<reference evidence="1" key="1">
    <citation type="submission" date="2021-02" db="EMBL/GenBank/DDBJ databases">
        <authorList>
            <person name="Nowell W R."/>
        </authorList>
    </citation>
    <scope>NUCLEOTIDE SEQUENCE</scope>
</reference>
<feature type="non-terminal residue" evidence="1">
    <location>
        <position position="60"/>
    </location>
</feature>
<dbReference type="Proteomes" id="UP000676336">
    <property type="component" value="Unassembled WGS sequence"/>
</dbReference>
<sequence length="60" mass="7028">MQHIYEQASLVFGLRWDETTGSLFVRVISAQNLFVHRHHRSPTLIDSYVRIELISTKNDT</sequence>
<comment type="caution">
    <text evidence="1">The sequence shown here is derived from an EMBL/GenBank/DDBJ whole genome shotgun (WGS) entry which is preliminary data.</text>
</comment>
<evidence type="ECO:0000313" key="2">
    <source>
        <dbReference type="Proteomes" id="UP000676336"/>
    </source>
</evidence>
<dbReference type="SUPFAM" id="SSF49562">
    <property type="entry name" value="C2 domain (Calcium/lipid-binding domain, CaLB)"/>
    <property type="match status" value="1"/>
</dbReference>